<evidence type="ECO:0000313" key="1">
    <source>
        <dbReference type="EMBL" id="GIY03356.1"/>
    </source>
</evidence>
<name>A0AAV4Q5G8_9ARAC</name>
<comment type="caution">
    <text evidence="1">The sequence shown here is derived from an EMBL/GenBank/DDBJ whole genome shotgun (WGS) entry which is preliminary data.</text>
</comment>
<dbReference type="AlphaFoldDB" id="A0AAV4Q5G8"/>
<reference evidence="1 2" key="1">
    <citation type="submission" date="2021-06" db="EMBL/GenBank/DDBJ databases">
        <title>Caerostris darwini draft genome.</title>
        <authorList>
            <person name="Kono N."/>
            <person name="Arakawa K."/>
        </authorList>
    </citation>
    <scope>NUCLEOTIDE SEQUENCE [LARGE SCALE GENOMIC DNA]</scope>
</reference>
<keyword evidence="2" id="KW-1185">Reference proteome</keyword>
<dbReference type="EMBL" id="BPLQ01003798">
    <property type="protein sequence ID" value="GIY03356.1"/>
    <property type="molecule type" value="Genomic_DNA"/>
</dbReference>
<proteinExistence type="predicted"/>
<organism evidence="1 2">
    <name type="scientific">Caerostris darwini</name>
    <dbReference type="NCBI Taxonomy" id="1538125"/>
    <lineage>
        <taxon>Eukaryota</taxon>
        <taxon>Metazoa</taxon>
        <taxon>Ecdysozoa</taxon>
        <taxon>Arthropoda</taxon>
        <taxon>Chelicerata</taxon>
        <taxon>Arachnida</taxon>
        <taxon>Araneae</taxon>
        <taxon>Araneomorphae</taxon>
        <taxon>Entelegynae</taxon>
        <taxon>Araneoidea</taxon>
        <taxon>Araneidae</taxon>
        <taxon>Caerostris</taxon>
    </lineage>
</organism>
<dbReference type="Proteomes" id="UP001054837">
    <property type="component" value="Unassembled WGS sequence"/>
</dbReference>
<gene>
    <name evidence="1" type="ORF">CDAR_70441</name>
</gene>
<sequence>MMERTDCPSFQIQIAMDPTADLDSAFAIRVALTRSGYFQEKFSIHAACFLRGRSSSGPFWVPSSSAAAEAMLTEPPMLSDADHCTNITAARAQLKDKGLWT</sequence>
<accession>A0AAV4Q5G8</accession>
<evidence type="ECO:0000313" key="2">
    <source>
        <dbReference type="Proteomes" id="UP001054837"/>
    </source>
</evidence>
<protein>
    <submittedName>
        <fullName evidence="1">Uncharacterized protein</fullName>
    </submittedName>
</protein>